<name>A0ABR1KWK1_9PEZI</name>
<dbReference type="Proteomes" id="UP001363622">
    <property type="component" value="Unassembled WGS sequence"/>
</dbReference>
<keyword evidence="1" id="KW-0812">Transmembrane</keyword>
<gene>
    <name evidence="2" type="ORF">IWZ03DRAFT_102331</name>
</gene>
<organism evidence="2 3">
    <name type="scientific">Phyllosticta citriasiana</name>
    <dbReference type="NCBI Taxonomy" id="595635"/>
    <lineage>
        <taxon>Eukaryota</taxon>
        <taxon>Fungi</taxon>
        <taxon>Dikarya</taxon>
        <taxon>Ascomycota</taxon>
        <taxon>Pezizomycotina</taxon>
        <taxon>Dothideomycetes</taxon>
        <taxon>Dothideomycetes incertae sedis</taxon>
        <taxon>Botryosphaeriales</taxon>
        <taxon>Phyllostictaceae</taxon>
        <taxon>Phyllosticta</taxon>
    </lineage>
</organism>
<protein>
    <submittedName>
        <fullName evidence="2">Uncharacterized protein</fullName>
    </submittedName>
</protein>
<dbReference type="EMBL" id="JBBPHU010000002">
    <property type="protein sequence ID" value="KAK7521828.1"/>
    <property type="molecule type" value="Genomic_DNA"/>
</dbReference>
<evidence type="ECO:0000313" key="2">
    <source>
        <dbReference type="EMBL" id="KAK7521828.1"/>
    </source>
</evidence>
<evidence type="ECO:0000313" key="3">
    <source>
        <dbReference type="Proteomes" id="UP001363622"/>
    </source>
</evidence>
<comment type="caution">
    <text evidence="2">The sequence shown here is derived from an EMBL/GenBank/DDBJ whole genome shotgun (WGS) entry which is preliminary data.</text>
</comment>
<keyword evidence="3" id="KW-1185">Reference proteome</keyword>
<evidence type="ECO:0000256" key="1">
    <source>
        <dbReference type="SAM" id="Phobius"/>
    </source>
</evidence>
<proteinExistence type="predicted"/>
<reference evidence="2 3" key="1">
    <citation type="submission" date="2024-04" db="EMBL/GenBank/DDBJ databases">
        <title>Phyllosticta paracitricarpa is synonymous to the EU quarantine fungus P. citricarpa based on phylogenomic analyses.</title>
        <authorList>
            <consortium name="Lawrence Berkeley National Laboratory"/>
            <person name="Van Ingen-Buijs V.A."/>
            <person name="Van Westerhoven A.C."/>
            <person name="Haridas S."/>
            <person name="Skiadas P."/>
            <person name="Martin F."/>
            <person name="Groenewald J.Z."/>
            <person name="Crous P.W."/>
            <person name="Seidl M.F."/>
        </authorList>
    </citation>
    <scope>NUCLEOTIDE SEQUENCE [LARGE SCALE GENOMIC DNA]</scope>
    <source>
        <strain evidence="2 3">CBS 123371</strain>
    </source>
</reference>
<feature type="transmembrane region" description="Helical" evidence="1">
    <location>
        <begin position="12"/>
        <end position="30"/>
    </location>
</feature>
<keyword evidence="1" id="KW-1133">Transmembrane helix</keyword>
<keyword evidence="1" id="KW-0472">Membrane</keyword>
<accession>A0ABR1KWK1</accession>
<sequence length="170" mass="20185">MWRSSGKDDERPVVLRLFYHVIFFYLSAITKSPQTPLCRLSLGSSFHLGVLRVERKEELLFHHFFPFDRKRAKKKKKKKKHRSQIFDDLFVNNNVLNCSHYYDYDYVLGSNTPSPCLVLLLARALHTCRVEVVSWCGVVKRQRERKTTKEKKVIEMTKLLRKGRRNKDAQ</sequence>